<accession>A0AAR2JPH0</accession>
<evidence type="ECO:0000313" key="4">
    <source>
        <dbReference type="Proteomes" id="UP001501920"/>
    </source>
</evidence>
<dbReference type="Ensembl" id="ENSPNAT00000081219.1">
    <property type="protein sequence ID" value="ENSPNAP00000053918.1"/>
    <property type="gene ID" value="ENSPNAG00000031338.1"/>
</dbReference>
<dbReference type="GeneTree" id="ENSGT01030000235220"/>
<sequence length="624" mass="70317">MFVAVFEGLFSGLRGSHSCYFALTLEPMPAPIRPARASEWLRCALAHHFSPELSVRNEVVVLALGVDQYLQEVYHHLTVCSSGSAPDGELVSGEDFRLLCGCLSLEEEEVCSGLPSALTFRDFHSRLCGVFAARAGAEGLRLPVTTETEHVEREIRMRWPRVRRRRCVSFDLSQDRARTAKYGPSKETGQDLQQRTWREQVEMENASLRELVEDLRSALQSSDARCMALEVALRRERLAPSCRLGEAAERQSCEMGVKKLKSVGRESRRRTKDLLRELELIRASRDGQLQEAMRFNQRLEEELAVAYGEVSRLEEALGSMRRESAEIKKKAEEARGALAAGLKRVREIQDLAQQVTPLQEKVQNLEAELERFRSQCTCGFSCEQRPEAPVESAPRVLPTGRDETFIRGEEGLQRAVEGRAASDEEEEEERGEEEGQCCMLEVKRLINRLHNCSKGCQKTAVCHLLLSQYSTGCYAEPCGCSGSREAKVRGRRHHMLTDEKELEKDVQMKQEEVDGLRLEAQTVQTERVRLSLLEGKHTDTLSALLQLREKRVTRRALGKILLDTLDLCSRKAQDPIPVIQVVDTLCEQLVSSELLYGEEEVTVGSAPRVTPGHRNPTNSLRISC</sequence>
<feature type="compositionally biased region" description="Basic and acidic residues" evidence="2">
    <location>
        <begin position="411"/>
        <end position="422"/>
    </location>
</feature>
<name>A0AAR2JPH0_PYGNA</name>
<proteinExistence type="predicted"/>
<dbReference type="RefSeq" id="XP_037388062.1">
    <property type="nucleotide sequence ID" value="XM_037532165.1"/>
</dbReference>
<feature type="coiled-coil region" evidence="1">
    <location>
        <begin position="296"/>
        <end position="375"/>
    </location>
</feature>
<organism evidence="3 4">
    <name type="scientific">Pygocentrus nattereri</name>
    <name type="common">Red-bellied piranha</name>
    <dbReference type="NCBI Taxonomy" id="42514"/>
    <lineage>
        <taxon>Eukaryota</taxon>
        <taxon>Metazoa</taxon>
        <taxon>Chordata</taxon>
        <taxon>Craniata</taxon>
        <taxon>Vertebrata</taxon>
        <taxon>Euteleostomi</taxon>
        <taxon>Actinopterygii</taxon>
        <taxon>Neopterygii</taxon>
        <taxon>Teleostei</taxon>
        <taxon>Ostariophysi</taxon>
        <taxon>Characiformes</taxon>
        <taxon>Characoidei</taxon>
        <taxon>Pygocentrus</taxon>
    </lineage>
</organism>
<reference evidence="3" key="3">
    <citation type="submission" date="2025-09" db="UniProtKB">
        <authorList>
            <consortium name="Ensembl"/>
        </authorList>
    </citation>
    <scope>IDENTIFICATION</scope>
</reference>
<evidence type="ECO:0000256" key="1">
    <source>
        <dbReference type="SAM" id="Coils"/>
    </source>
</evidence>
<evidence type="ECO:0000256" key="2">
    <source>
        <dbReference type="SAM" id="MobiDB-lite"/>
    </source>
</evidence>
<dbReference type="GeneID" id="108437622"/>
<feature type="region of interest" description="Disordered" evidence="2">
    <location>
        <begin position="411"/>
        <end position="433"/>
    </location>
</feature>
<dbReference type="Pfam" id="PF15799">
    <property type="entry name" value="CCD48"/>
    <property type="match status" value="3"/>
</dbReference>
<dbReference type="AlphaFoldDB" id="A0AAR2JPH0"/>
<reference evidence="3" key="2">
    <citation type="submission" date="2025-08" db="UniProtKB">
        <authorList>
            <consortium name="Ensembl"/>
        </authorList>
    </citation>
    <scope>IDENTIFICATION</scope>
</reference>
<dbReference type="InterPro" id="IPR031601">
    <property type="entry name" value="CCD48"/>
</dbReference>
<feature type="coiled-coil region" evidence="1">
    <location>
        <begin position="499"/>
        <end position="526"/>
    </location>
</feature>
<reference evidence="3 4" key="1">
    <citation type="submission" date="2020-10" db="EMBL/GenBank/DDBJ databases">
        <title>Pygocentrus nattereri (red-bellied piranha) genome, fPygNat1, primary haplotype.</title>
        <authorList>
            <person name="Myers G."/>
            <person name="Meyer A."/>
            <person name="Karagic N."/>
            <person name="Pippel M."/>
            <person name="Winkler S."/>
            <person name="Tracey A."/>
            <person name="Wood J."/>
            <person name="Formenti G."/>
            <person name="Howe K."/>
            <person name="Fedrigo O."/>
            <person name="Jarvis E.D."/>
        </authorList>
    </citation>
    <scope>NUCLEOTIDE SEQUENCE [LARGE SCALE GENOMIC DNA]</scope>
</reference>
<feature type="compositionally biased region" description="Acidic residues" evidence="2">
    <location>
        <begin position="423"/>
        <end position="433"/>
    </location>
</feature>
<protein>
    <submittedName>
        <fullName evidence="3">Uncharacterized protein</fullName>
    </submittedName>
</protein>
<dbReference type="Proteomes" id="UP001501920">
    <property type="component" value="Chromosome 21"/>
</dbReference>
<keyword evidence="4" id="KW-1185">Reference proteome</keyword>
<keyword evidence="1" id="KW-0175">Coiled coil</keyword>
<evidence type="ECO:0000313" key="3">
    <source>
        <dbReference type="Ensembl" id="ENSPNAP00000053918.1"/>
    </source>
</evidence>